<sequence length="134" mass="15161">MNCYSMCKLQKKKKIQSDHLIDFSFFVCFSERTFSIFLLISLICTFLFIIFIFNAYTSLQVYQALKRDKIGRNDDEVHEDHGESHYAQRCAYSQTTPPDSQSPSYVHSQPVNSGRTQLAFSAGGSDGAAGRIVV</sequence>
<name>A0A0M3IGW8_ASCLU</name>
<keyword evidence="1" id="KW-1133">Transmembrane helix</keyword>
<evidence type="ECO:0000256" key="1">
    <source>
        <dbReference type="SAM" id="Phobius"/>
    </source>
</evidence>
<keyword evidence="1" id="KW-0812">Transmembrane</keyword>
<dbReference type="Proteomes" id="UP000036681">
    <property type="component" value="Unplaced"/>
</dbReference>
<evidence type="ECO:0000313" key="3">
    <source>
        <dbReference type="WBParaSite" id="ALUE_0001759101-mRNA-1"/>
    </source>
</evidence>
<feature type="transmembrane region" description="Helical" evidence="1">
    <location>
        <begin position="34"/>
        <end position="57"/>
    </location>
</feature>
<keyword evidence="1" id="KW-0472">Membrane</keyword>
<proteinExistence type="predicted"/>
<reference evidence="3" key="1">
    <citation type="submission" date="2017-02" db="UniProtKB">
        <authorList>
            <consortium name="WormBaseParasite"/>
        </authorList>
    </citation>
    <scope>IDENTIFICATION</scope>
</reference>
<dbReference type="WBParaSite" id="ALUE_0001759101-mRNA-1">
    <property type="protein sequence ID" value="ALUE_0001759101-mRNA-1"/>
    <property type="gene ID" value="ALUE_0001759101"/>
</dbReference>
<dbReference type="AlphaFoldDB" id="A0A0M3IGW8"/>
<keyword evidence="2" id="KW-1185">Reference proteome</keyword>
<evidence type="ECO:0000313" key="2">
    <source>
        <dbReference type="Proteomes" id="UP000036681"/>
    </source>
</evidence>
<organism evidence="2 3">
    <name type="scientific">Ascaris lumbricoides</name>
    <name type="common">Giant roundworm</name>
    <dbReference type="NCBI Taxonomy" id="6252"/>
    <lineage>
        <taxon>Eukaryota</taxon>
        <taxon>Metazoa</taxon>
        <taxon>Ecdysozoa</taxon>
        <taxon>Nematoda</taxon>
        <taxon>Chromadorea</taxon>
        <taxon>Rhabditida</taxon>
        <taxon>Spirurina</taxon>
        <taxon>Ascaridomorpha</taxon>
        <taxon>Ascaridoidea</taxon>
        <taxon>Ascarididae</taxon>
        <taxon>Ascaris</taxon>
    </lineage>
</organism>
<accession>A0A0M3IGW8</accession>
<protein>
    <submittedName>
        <fullName evidence="3">Uncharacterized protein</fullName>
    </submittedName>
</protein>